<evidence type="ECO:0000313" key="3">
    <source>
        <dbReference type="Proteomes" id="UP000571084"/>
    </source>
</evidence>
<reference evidence="2 3" key="1">
    <citation type="submission" date="2020-08" db="EMBL/GenBank/DDBJ databases">
        <title>Genomic Encyclopedia of Type Strains, Phase IV (KMG-IV): sequencing the most valuable type-strain genomes for metagenomic binning, comparative biology and taxonomic classification.</title>
        <authorList>
            <person name="Goeker M."/>
        </authorList>
    </citation>
    <scope>NUCLEOTIDE SEQUENCE [LARGE SCALE GENOMIC DNA]</scope>
    <source>
        <strain evidence="2 3">DSM 23240</strain>
    </source>
</reference>
<dbReference type="EC" id="4.1.1.44" evidence="2"/>
<gene>
    <name evidence="2" type="ORF">HNR39_003579</name>
</gene>
<feature type="chain" id="PRO_5032661878" evidence="1">
    <location>
        <begin position="33"/>
        <end position="223"/>
    </location>
</feature>
<dbReference type="SUPFAM" id="SSF69118">
    <property type="entry name" value="AhpD-like"/>
    <property type="match status" value="1"/>
</dbReference>
<keyword evidence="1" id="KW-0732">Signal</keyword>
<comment type="caution">
    <text evidence="2">The sequence shown here is derived from an EMBL/GenBank/DDBJ whole genome shotgun (WGS) entry which is preliminary data.</text>
</comment>
<evidence type="ECO:0000256" key="1">
    <source>
        <dbReference type="SAM" id="SignalP"/>
    </source>
</evidence>
<dbReference type="EMBL" id="JACHHQ010000008">
    <property type="protein sequence ID" value="MBB5201721.1"/>
    <property type="molecule type" value="Genomic_DNA"/>
</dbReference>
<keyword evidence="3" id="KW-1185">Reference proteome</keyword>
<dbReference type="Gene3D" id="1.20.1290.10">
    <property type="entry name" value="AhpD-like"/>
    <property type="match status" value="1"/>
</dbReference>
<dbReference type="GO" id="GO:0047575">
    <property type="term" value="F:4-carboxymuconolactone decarboxylase activity"/>
    <property type="evidence" value="ECO:0007669"/>
    <property type="project" value="UniProtKB-EC"/>
</dbReference>
<name>A0A840RYZ9_9BURK</name>
<dbReference type="AlphaFoldDB" id="A0A840RYZ9"/>
<protein>
    <submittedName>
        <fullName evidence="2">4-carboxymuconolactone decarboxylase</fullName>
        <ecNumber evidence="2">4.1.1.44</ecNumber>
    </submittedName>
</protein>
<accession>A0A840RYZ9</accession>
<dbReference type="InterPro" id="IPR029032">
    <property type="entry name" value="AhpD-like"/>
</dbReference>
<dbReference type="RefSeq" id="WP_245182489.1">
    <property type="nucleotide sequence ID" value="NZ_JAAOZT010000017.1"/>
</dbReference>
<dbReference type="PANTHER" id="PTHR34846:SF11">
    <property type="entry name" value="4-CARBOXYMUCONOLACTONE DECARBOXYLASE FAMILY PROTEIN (AFU_ORTHOLOGUE AFUA_6G11590)"/>
    <property type="match status" value="1"/>
</dbReference>
<evidence type="ECO:0000313" key="2">
    <source>
        <dbReference type="EMBL" id="MBB5201721.1"/>
    </source>
</evidence>
<dbReference type="PANTHER" id="PTHR34846">
    <property type="entry name" value="4-CARBOXYMUCONOLACTONE DECARBOXYLASE FAMILY PROTEIN (AFU_ORTHOLOGUE AFUA_6G11590)"/>
    <property type="match status" value="1"/>
</dbReference>
<keyword evidence="2" id="KW-0456">Lyase</keyword>
<dbReference type="Proteomes" id="UP000571084">
    <property type="component" value="Unassembled WGS sequence"/>
</dbReference>
<sequence>MAKKIAFKGFSFACSALMVLAGGITTSAFAQAQNVDQPKRFPQLTMENIAPQSKILAQEIVAISSVGLSGPYNVMLRSPVFAERMKRLLDYLRFETSLPKRLNEFAILIQGRLWTSQVEWFAHYPLALKAGLPASVADDLKANIRPRGMQPDEEVVYDVCMTLSQQHEISNALFDRAKAILGEQQLVDLVAVTGTYVTVAMLLSLGEESVAANKALPFPEKGR</sequence>
<feature type="signal peptide" evidence="1">
    <location>
        <begin position="1"/>
        <end position="32"/>
    </location>
</feature>
<proteinExistence type="predicted"/>
<organism evidence="2 3">
    <name type="scientific">Glaciimonas immobilis</name>
    <dbReference type="NCBI Taxonomy" id="728004"/>
    <lineage>
        <taxon>Bacteria</taxon>
        <taxon>Pseudomonadati</taxon>
        <taxon>Pseudomonadota</taxon>
        <taxon>Betaproteobacteria</taxon>
        <taxon>Burkholderiales</taxon>
        <taxon>Oxalobacteraceae</taxon>
        <taxon>Glaciimonas</taxon>
    </lineage>
</organism>